<dbReference type="SUPFAM" id="SSF54236">
    <property type="entry name" value="Ubiquitin-like"/>
    <property type="match status" value="1"/>
</dbReference>
<dbReference type="GO" id="GO:0097352">
    <property type="term" value="P:autophagosome maturation"/>
    <property type="evidence" value="ECO:0007669"/>
    <property type="project" value="TreeGrafter"/>
</dbReference>
<comment type="subunit">
    <text evidence="4">Forms a conjugate with ATG5.</text>
</comment>
<accession>A0A8D9AWL9</accession>
<dbReference type="EMBL" id="HBUF01588579">
    <property type="protein sequence ID" value="CAG6772585.1"/>
    <property type="molecule type" value="Transcribed_RNA"/>
</dbReference>
<name>A0A8D9AWL9_9HEMI</name>
<dbReference type="GO" id="GO:0000422">
    <property type="term" value="P:autophagy of mitochondrion"/>
    <property type="evidence" value="ECO:0007669"/>
    <property type="project" value="TreeGrafter"/>
</dbReference>
<dbReference type="FunFam" id="3.10.20.90:FF:000150">
    <property type="entry name" value="Ubiquitin-like protein ATG12"/>
    <property type="match status" value="1"/>
</dbReference>
<dbReference type="EMBL" id="HBUF01345399">
    <property type="protein sequence ID" value="CAG6708819.1"/>
    <property type="molecule type" value="Transcribed_RNA"/>
</dbReference>
<reference evidence="6" key="1">
    <citation type="submission" date="2021-05" db="EMBL/GenBank/DDBJ databases">
        <authorList>
            <person name="Alioto T."/>
            <person name="Alioto T."/>
            <person name="Gomez Garrido J."/>
        </authorList>
    </citation>
    <scope>NUCLEOTIDE SEQUENCE</scope>
</reference>
<evidence type="ECO:0000256" key="3">
    <source>
        <dbReference type="ARBA" id="ARBA00023006"/>
    </source>
</evidence>
<dbReference type="CDD" id="cd01612">
    <property type="entry name" value="Ubl_ATG12"/>
    <property type="match status" value="1"/>
</dbReference>
<dbReference type="EMBL" id="HBUF01588577">
    <property type="protein sequence ID" value="CAG6772577.1"/>
    <property type="molecule type" value="Transcribed_RNA"/>
</dbReference>
<sequence>MSEEITDNIPEGSAPSSPSIGAETKVKVPILLRATGDAPILGKKKWLVHVDQNVASIISFLKKSIKMDPSDSLFIYVNQSFAPSPDTTIRALFDSFATNGSLVLNYCKTQAWG</sequence>
<dbReference type="EMBL" id="HBUF01345400">
    <property type="protein sequence ID" value="CAG6708821.1"/>
    <property type="molecule type" value="Transcribed_RNA"/>
</dbReference>
<comment type="similarity">
    <text evidence="4">Belongs to the ATG12 family.</text>
</comment>
<evidence type="ECO:0000256" key="4">
    <source>
        <dbReference type="RuleBase" id="RU361201"/>
    </source>
</evidence>
<evidence type="ECO:0000256" key="1">
    <source>
        <dbReference type="ARBA" id="ARBA00022499"/>
    </source>
</evidence>
<dbReference type="InterPro" id="IPR029071">
    <property type="entry name" value="Ubiquitin-like_domsf"/>
</dbReference>
<evidence type="ECO:0000256" key="5">
    <source>
        <dbReference type="SAM" id="MobiDB-lite"/>
    </source>
</evidence>
<dbReference type="EMBL" id="HBUF01588578">
    <property type="protein sequence ID" value="CAG6772581.1"/>
    <property type="molecule type" value="Transcribed_RNA"/>
</dbReference>
<dbReference type="EMBL" id="HBUF01345401">
    <property type="protein sequence ID" value="CAG6708823.1"/>
    <property type="molecule type" value="Transcribed_RNA"/>
</dbReference>
<dbReference type="InterPro" id="IPR007242">
    <property type="entry name" value="Atg12"/>
</dbReference>
<dbReference type="GO" id="GO:0061723">
    <property type="term" value="P:glycophagy"/>
    <property type="evidence" value="ECO:0007669"/>
    <property type="project" value="TreeGrafter"/>
</dbReference>
<dbReference type="GO" id="GO:0000045">
    <property type="term" value="P:autophagosome assembly"/>
    <property type="evidence" value="ECO:0007669"/>
    <property type="project" value="InterPro"/>
</dbReference>
<protein>
    <recommendedName>
        <fullName evidence="4">Ubiquitin-like protein ATG12</fullName>
    </recommendedName>
</protein>
<dbReference type="Pfam" id="PF04110">
    <property type="entry name" value="APG12"/>
    <property type="match status" value="1"/>
</dbReference>
<keyword evidence="3 4" id="KW-0072">Autophagy</keyword>
<dbReference type="EMBL" id="HBUF01588576">
    <property type="protein sequence ID" value="CAG6772573.1"/>
    <property type="molecule type" value="Transcribed_RNA"/>
</dbReference>
<keyword evidence="2 4" id="KW-0833">Ubl conjugation pathway</keyword>
<dbReference type="PANTHER" id="PTHR13385">
    <property type="entry name" value="AUTOPHAGY PROTEIN 12"/>
    <property type="match status" value="1"/>
</dbReference>
<dbReference type="EMBL" id="HBUF01588575">
    <property type="protein sequence ID" value="CAG6772569.1"/>
    <property type="molecule type" value="Transcribed_RNA"/>
</dbReference>
<dbReference type="AlphaFoldDB" id="A0A8D9AWL9"/>
<evidence type="ECO:0000313" key="6">
    <source>
        <dbReference type="EMBL" id="CAG6772569.1"/>
    </source>
</evidence>
<dbReference type="GO" id="GO:0019776">
    <property type="term" value="F:Atg8-family ligase activity"/>
    <property type="evidence" value="ECO:0007669"/>
    <property type="project" value="TreeGrafter"/>
</dbReference>
<dbReference type="GO" id="GO:0034727">
    <property type="term" value="P:piecemeal microautophagy of the nucleus"/>
    <property type="evidence" value="ECO:0007669"/>
    <property type="project" value="TreeGrafter"/>
</dbReference>
<organism evidence="6">
    <name type="scientific">Cacopsylla melanoneura</name>
    <dbReference type="NCBI Taxonomy" id="428564"/>
    <lineage>
        <taxon>Eukaryota</taxon>
        <taxon>Metazoa</taxon>
        <taxon>Ecdysozoa</taxon>
        <taxon>Arthropoda</taxon>
        <taxon>Hexapoda</taxon>
        <taxon>Insecta</taxon>
        <taxon>Pterygota</taxon>
        <taxon>Neoptera</taxon>
        <taxon>Paraneoptera</taxon>
        <taxon>Hemiptera</taxon>
        <taxon>Sternorrhyncha</taxon>
        <taxon>Psylloidea</taxon>
        <taxon>Psyllidae</taxon>
        <taxon>Psyllinae</taxon>
        <taxon>Cacopsylla</taxon>
    </lineage>
</organism>
<dbReference type="GO" id="GO:0000421">
    <property type="term" value="C:autophagosome membrane"/>
    <property type="evidence" value="ECO:0007669"/>
    <property type="project" value="TreeGrafter"/>
</dbReference>
<feature type="region of interest" description="Disordered" evidence="5">
    <location>
        <begin position="1"/>
        <end position="21"/>
    </location>
</feature>
<dbReference type="PANTHER" id="PTHR13385:SF0">
    <property type="entry name" value="UBIQUITIN-LIKE PROTEIN ATG12"/>
    <property type="match status" value="1"/>
</dbReference>
<evidence type="ECO:0000256" key="2">
    <source>
        <dbReference type="ARBA" id="ARBA00022786"/>
    </source>
</evidence>
<keyword evidence="1 4" id="KW-1017">Isopeptide bond</keyword>
<dbReference type="GO" id="GO:0034274">
    <property type="term" value="C:Atg12-Atg5-Atg16 complex"/>
    <property type="evidence" value="ECO:0007669"/>
    <property type="project" value="TreeGrafter"/>
</dbReference>
<dbReference type="GO" id="GO:0034045">
    <property type="term" value="C:phagophore assembly site membrane"/>
    <property type="evidence" value="ECO:0007669"/>
    <property type="project" value="TreeGrafter"/>
</dbReference>
<dbReference type="Gene3D" id="3.10.20.90">
    <property type="entry name" value="Phosphatidylinositol 3-kinase Catalytic Subunit, Chain A, domain 1"/>
    <property type="match status" value="1"/>
</dbReference>
<comment type="function">
    <text evidence="4">Ubiquitin-like protein involved in autophagic vesicle formation.</text>
</comment>
<proteinExistence type="inferred from homology"/>